<keyword evidence="1" id="KW-0863">Zinc-finger</keyword>
<dbReference type="GO" id="GO:0008270">
    <property type="term" value="F:zinc ion binding"/>
    <property type="evidence" value="ECO:0007669"/>
    <property type="project" value="UniProtKB-KW"/>
</dbReference>
<dbReference type="InterPro" id="IPR013087">
    <property type="entry name" value="Znf_C2H2_type"/>
</dbReference>
<evidence type="ECO:0000256" key="1">
    <source>
        <dbReference type="PROSITE-ProRule" id="PRU00042"/>
    </source>
</evidence>
<dbReference type="PROSITE" id="PS00028">
    <property type="entry name" value="ZINC_FINGER_C2H2_1"/>
    <property type="match status" value="2"/>
</dbReference>
<feature type="region of interest" description="Disordered" evidence="2">
    <location>
        <begin position="448"/>
        <end position="499"/>
    </location>
</feature>
<feature type="region of interest" description="Disordered" evidence="2">
    <location>
        <begin position="254"/>
        <end position="338"/>
    </location>
</feature>
<sequence length="779" mass="83982">MRASINTVLTGGALIECRQASPIRLGADDGASQSGRAGPPAADAAGTHDTWARCLCATVPAARGHRRSVLRAAIPRAGARCNVASSVPSVQPTTHPGPLAAATRVSTAMTADSGDPAVPDDELDPDALDDCDDPAQISELTIAALYGKDAVPIRVKIMLDRLLNQLPDEQSDAMLMSAGWRREDFDRGFIDEDPNTGEPMTNWRLLTTSDELMLMERFSRFPTSRHLVDSLRNSLRPALGLPWPLRQPFFMPPPVASSNGHRPPSDISDHGRHSVGNGFPRDSSVHSENDGGADTPEDVPRDLTLNKSSTGSVSSTPPKQMQSTPNGHMSKATSSGKRRVQCQSCGKTFCDKGALKIHNSAVHLKEMHKCTVHGCEMMFSSRRSRNRHSANPNPKLHTSAPQKMPLQYPYRVVSPPEAAEEFMRRQEEMALGAFPLGGGRYSAAFDTADNNDDCASPHSSDEHSSPHPSRNKRKADRPVKLALGLSAEKRGRTADDTMLADDAEDAAARLRIASKSPTGSEHGPLDLTRNGQEDGEVDDVCESASINGDSRSPSPADDGLTSPDPDRSPSNDGSTSMTRHGAVSIPVNEKNPRECAACGKVFQNHFSVKTHYQNVHLKLMHHCLIQGCNASFPSKRSRDRHSANENLHRKLLAGPRDQFLALPKDTRAFHQEHNGKGSPAMGGAFPFAAFQQGPSMFGSQMVHLMQRVMQGGGGAAPAFMAMPHAQQYLAMVQMMNNAQQQATLEHAGKKVLNNSPLLSAAAAAQSDGLKREMENGTED</sequence>
<protein>
    <submittedName>
        <fullName evidence="5">C2H2-type domain-containing protein</fullName>
    </submittedName>
</protein>
<evidence type="ECO:0000313" key="5">
    <source>
        <dbReference type="WBParaSite" id="PSAMB.scaffold1535size30370.g13654.t1"/>
    </source>
</evidence>
<dbReference type="Gene3D" id="3.30.160.60">
    <property type="entry name" value="Classic Zinc Finger"/>
    <property type="match status" value="1"/>
</dbReference>
<accession>A0A914V7B9</accession>
<dbReference type="GO" id="GO:0006355">
    <property type="term" value="P:regulation of DNA-templated transcription"/>
    <property type="evidence" value="ECO:0007669"/>
    <property type="project" value="TreeGrafter"/>
</dbReference>
<dbReference type="SMART" id="SM00355">
    <property type="entry name" value="ZnF_C2H2"/>
    <property type="match status" value="4"/>
</dbReference>
<evidence type="ECO:0000259" key="3">
    <source>
        <dbReference type="PROSITE" id="PS50157"/>
    </source>
</evidence>
<evidence type="ECO:0000256" key="2">
    <source>
        <dbReference type="SAM" id="MobiDB-lite"/>
    </source>
</evidence>
<feature type="region of interest" description="Disordered" evidence="2">
    <location>
        <begin position="513"/>
        <end position="579"/>
    </location>
</feature>
<feature type="compositionally biased region" description="Polar residues" evidence="2">
    <location>
        <begin position="544"/>
        <end position="553"/>
    </location>
</feature>
<dbReference type="AlphaFoldDB" id="A0A914V7B9"/>
<dbReference type="InterPro" id="IPR040436">
    <property type="entry name" value="Disconnected-like"/>
</dbReference>
<feature type="region of interest" description="Disordered" evidence="2">
    <location>
        <begin position="381"/>
        <end position="405"/>
    </location>
</feature>
<dbReference type="PANTHER" id="PTHR15021">
    <property type="entry name" value="DISCONNECTED-RELATED"/>
    <property type="match status" value="1"/>
</dbReference>
<dbReference type="WBParaSite" id="PSAMB.scaffold1535size30370.g13654.t1">
    <property type="protein sequence ID" value="PSAMB.scaffold1535size30370.g13654.t1"/>
    <property type="gene ID" value="PSAMB.scaffold1535size30370.g13654"/>
</dbReference>
<feature type="domain" description="C2H2-type" evidence="3">
    <location>
        <begin position="340"/>
        <end position="368"/>
    </location>
</feature>
<dbReference type="PROSITE" id="PS50157">
    <property type="entry name" value="ZINC_FINGER_C2H2_2"/>
    <property type="match status" value="2"/>
</dbReference>
<dbReference type="Proteomes" id="UP000887566">
    <property type="component" value="Unplaced"/>
</dbReference>
<feature type="compositionally biased region" description="Basic and acidic residues" evidence="2">
    <location>
        <begin position="263"/>
        <end position="272"/>
    </location>
</feature>
<dbReference type="PANTHER" id="PTHR15021:SF0">
    <property type="entry name" value="DISCO-RELATED, ISOFORM A-RELATED"/>
    <property type="match status" value="1"/>
</dbReference>
<keyword evidence="4" id="KW-1185">Reference proteome</keyword>
<keyword evidence="1" id="KW-0479">Metal-binding</keyword>
<dbReference type="GO" id="GO:0005634">
    <property type="term" value="C:nucleus"/>
    <property type="evidence" value="ECO:0007669"/>
    <property type="project" value="TreeGrafter"/>
</dbReference>
<reference evidence="5" key="1">
    <citation type="submission" date="2022-11" db="UniProtKB">
        <authorList>
            <consortium name="WormBaseParasite"/>
        </authorList>
    </citation>
    <scope>IDENTIFICATION</scope>
</reference>
<keyword evidence="1" id="KW-0862">Zinc</keyword>
<name>A0A914V7B9_9BILA</name>
<feature type="compositionally biased region" description="Polar residues" evidence="2">
    <location>
        <begin position="305"/>
        <end position="338"/>
    </location>
</feature>
<proteinExistence type="predicted"/>
<organism evidence="4 5">
    <name type="scientific">Plectus sambesii</name>
    <dbReference type="NCBI Taxonomy" id="2011161"/>
    <lineage>
        <taxon>Eukaryota</taxon>
        <taxon>Metazoa</taxon>
        <taxon>Ecdysozoa</taxon>
        <taxon>Nematoda</taxon>
        <taxon>Chromadorea</taxon>
        <taxon>Plectida</taxon>
        <taxon>Plectina</taxon>
        <taxon>Plectoidea</taxon>
        <taxon>Plectidae</taxon>
        <taxon>Plectus</taxon>
    </lineage>
</organism>
<evidence type="ECO:0000313" key="4">
    <source>
        <dbReference type="Proteomes" id="UP000887566"/>
    </source>
</evidence>
<feature type="domain" description="C2H2-type" evidence="3">
    <location>
        <begin position="593"/>
        <end position="616"/>
    </location>
</feature>